<dbReference type="InterPro" id="IPR008969">
    <property type="entry name" value="CarboxyPept-like_regulatory"/>
</dbReference>
<evidence type="ECO:0000256" key="1">
    <source>
        <dbReference type="PROSITE-ProRule" id="PRU01360"/>
    </source>
</evidence>
<keyword evidence="2" id="KW-1133">Transmembrane helix</keyword>
<keyword evidence="4" id="KW-0675">Receptor</keyword>
<keyword evidence="1" id="KW-0813">Transport</keyword>
<dbReference type="InterPro" id="IPR023996">
    <property type="entry name" value="TonB-dep_OMP_SusC/RagA"/>
</dbReference>
<protein>
    <submittedName>
        <fullName evidence="4">TonB-dependent receptor</fullName>
    </submittedName>
</protein>
<dbReference type="PROSITE" id="PS52016">
    <property type="entry name" value="TONB_DEPENDENT_REC_3"/>
    <property type="match status" value="1"/>
</dbReference>
<dbReference type="SUPFAM" id="SSF56935">
    <property type="entry name" value="Porins"/>
    <property type="match status" value="1"/>
</dbReference>
<evidence type="ECO:0000259" key="3">
    <source>
        <dbReference type="Pfam" id="PF07715"/>
    </source>
</evidence>
<dbReference type="NCBIfam" id="TIGR04057">
    <property type="entry name" value="SusC_RagA_signa"/>
    <property type="match status" value="1"/>
</dbReference>
<dbReference type="Gene3D" id="2.60.40.1120">
    <property type="entry name" value="Carboxypeptidase-like, regulatory domain"/>
    <property type="match status" value="1"/>
</dbReference>
<dbReference type="NCBIfam" id="TIGR04056">
    <property type="entry name" value="OMP_RagA_SusC"/>
    <property type="match status" value="1"/>
</dbReference>
<dbReference type="InterPro" id="IPR023997">
    <property type="entry name" value="TonB-dep_OMP_SusC/RagA_CS"/>
</dbReference>
<dbReference type="EMBL" id="VSDQ01000241">
    <property type="protein sequence ID" value="TYA89238.1"/>
    <property type="molecule type" value="Genomic_DNA"/>
</dbReference>
<sequence length="1127" mass="125646">MNKIFVRLIERPKNTFYNVIYTTMRVFVVLIIFGLSSVYANSSYSQEKLDINVKNISLEKLFNTIQKSSNYIFFYNDDVLEKDLKVTLNFKNSLLSEILDYSFANTTLDYVISDRQVVVRIKNEPIPEVKVKKEVQKFIVTGVVNDANGQPLPGANIIEKGTQNGTQTDFDGNFSFEVTNDNAVLIVSYIGFSSKEISLNGKSNVSVSLEENAAALDEIVVIGFGTTTRAKAVGAISTVKAEAFEQTPFNNASQALQGQVPGLIINNSSGSPTATPQISIRGGGTPLFVIDGVIRDEFTFSTINPEDIESMSFLKDAVSTAVYGTRAANGIVLVKTKRGKTGKISLRYSGNFQLSEPIGTPDMMNSYQWALMNNDAARYDGIDPIFTDDQLIAIRDQTDPTFANSNWPGLVLKDFAQQRRHNLSLSGGDDRTNYFVSLGYLDQDGILKSNATDLQRFNIRSNVSMSFKELGLDVSLNLDASLQKSREPAIGEFQLFRRVYYLSLPTDAAFNPDGTYAATGNPLALSDRGSGYLKDRNKYINTQLNVTWKVPGVKGLSTGVMASYRDEDRFQKDWNLVVPLYNPDGSIAPADLPSLSQSARYGRIFDIEARLDYKTSIADVHNISATAVYVQREGFNERFEASKVNFESSAVDQLFAGPADGQSNSGTASENAFAGVVGRLNYDYNGTYLLEFSGRYDGNDNFAPGQKWGFFPAIGGGWVASNESFMQSLKDKHILDNLKFRFGFGETGNVAGVNRFGYLSTYSLEPTVFYAGGTLVNGFSEGNLVSPNELTWFTTKSNNVGLDFASLNFGLQGSIDYFKYNTKGFLVSPEDVYSAPLGKNLPQIRSESERRRAGWEANLSYRKQVNDDLFFQIGGNASYFDELWVKNQGEDLASLKNPYVRQTHQRNFFSRVLLNDGYYQTEDDLLNSPRDLGSSSIQLGDLRYQDVNGDGKIDDDDERRIGKPRFPQFNYGLNFLVNYKAWSLNCLMQGTGDRFAHIGVSNNIPKDILHVYHLDYWSPENPNARFQRISTAFDNPNGEDSDHAIINAKYFRVKNLQLAYDFKKGLMKNSKTFKGCKMFLTGTNLFTVSDANDFFDPESRLSNSRGTRSGNSYPIQRTFTLGLNLEF</sequence>
<dbReference type="SUPFAM" id="SSF49464">
    <property type="entry name" value="Carboxypeptidase regulatory domain-like"/>
    <property type="match status" value="1"/>
</dbReference>
<dbReference type="RefSeq" id="WP_148540104.1">
    <property type="nucleotide sequence ID" value="NZ_VSDQ01000241.1"/>
</dbReference>
<feature type="transmembrane region" description="Helical" evidence="2">
    <location>
        <begin position="20"/>
        <end position="40"/>
    </location>
</feature>
<accession>A0A5D0J233</accession>
<name>A0A5D0J233_9FLAO</name>
<evidence type="ECO:0000256" key="2">
    <source>
        <dbReference type="SAM" id="Phobius"/>
    </source>
</evidence>
<comment type="similarity">
    <text evidence="1">Belongs to the TonB-dependent receptor family.</text>
</comment>
<gene>
    <name evidence="4" type="ORF">FUA24_03650</name>
</gene>
<dbReference type="OrthoDB" id="9768177at2"/>
<keyword evidence="1 2" id="KW-0472">Membrane</keyword>
<evidence type="ECO:0000313" key="4">
    <source>
        <dbReference type="EMBL" id="TYA89238.1"/>
    </source>
</evidence>
<keyword evidence="5" id="KW-1185">Reference proteome</keyword>
<dbReference type="Pfam" id="PF13715">
    <property type="entry name" value="CarbopepD_reg_2"/>
    <property type="match status" value="1"/>
</dbReference>
<dbReference type="InterPro" id="IPR039426">
    <property type="entry name" value="TonB-dep_rcpt-like"/>
</dbReference>
<feature type="domain" description="TonB-dependent receptor plug" evidence="3">
    <location>
        <begin position="231"/>
        <end position="331"/>
    </location>
</feature>
<comment type="caution">
    <text evidence="4">The sequence shown here is derived from an EMBL/GenBank/DDBJ whole genome shotgun (WGS) entry which is preliminary data.</text>
</comment>
<dbReference type="AlphaFoldDB" id="A0A5D0J233"/>
<proteinExistence type="inferred from homology"/>
<dbReference type="Gene3D" id="2.170.130.10">
    <property type="entry name" value="TonB-dependent receptor, plug domain"/>
    <property type="match status" value="1"/>
</dbReference>
<keyword evidence="1 2" id="KW-0812">Transmembrane</keyword>
<dbReference type="InterPro" id="IPR012910">
    <property type="entry name" value="Plug_dom"/>
</dbReference>
<comment type="subcellular location">
    <subcellularLocation>
        <location evidence="1">Cell outer membrane</location>
        <topology evidence="1">Multi-pass membrane protein</topology>
    </subcellularLocation>
</comment>
<dbReference type="Proteomes" id="UP000323930">
    <property type="component" value="Unassembled WGS sequence"/>
</dbReference>
<organism evidence="4 5">
    <name type="scientific">Seonamhaeicola marinus</name>
    <dbReference type="NCBI Taxonomy" id="1912246"/>
    <lineage>
        <taxon>Bacteria</taxon>
        <taxon>Pseudomonadati</taxon>
        <taxon>Bacteroidota</taxon>
        <taxon>Flavobacteriia</taxon>
        <taxon>Flavobacteriales</taxon>
        <taxon>Flavobacteriaceae</taxon>
    </lineage>
</organism>
<dbReference type="InterPro" id="IPR037066">
    <property type="entry name" value="Plug_dom_sf"/>
</dbReference>
<reference evidence="4 5" key="1">
    <citation type="submission" date="2019-08" db="EMBL/GenBank/DDBJ databases">
        <title>Seonamhaeicola sediminis sp. nov., isolated from marine sediment.</title>
        <authorList>
            <person name="Cao W.R."/>
        </authorList>
    </citation>
    <scope>NUCLEOTIDE SEQUENCE [LARGE SCALE GENOMIC DNA]</scope>
    <source>
        <strain evidence="4 5">B011</strain>
    </source>
</reference>
<evidence type="ECO:0000313" key="5">
    <source>
        <dbReference type="Proteomes" id="UP000323930"/>
    </source>
</evidence>
<keyword evidence="1" id="KW-0998">Cell outer membrane</keyword>
<dbReference type="GO" id="GO:0009279">
    <property type="term" value="C:cell outer membrane"/>
    <property type="evidence" value="ECO:0007669"/>
    <property type="project" value="UniProtKB-SubCell"/>
</dbReference>
<keyword evidence="1" id="KW-1134">Transmembrane beta strand</keyword>
<dbReference type="Pfam" id="PF07715">
    <property type="entry name" value="Plug"/>
    <property type="match status" value="1"/>
</dbReference>